<dbReference type="InterPro" id="IPR029063">
    <property type="entry name" value="SAM-dependent_MTases_sf"/>
</dbReference>
<keyword evidence="1" id="KW-0489">Methyltransferase</keyword>
<dbReference type="GO" id="GO:0008168">
    <property type="term" value="F:methyltransferase activity"/>
    <property type="evidence" value="ECO:0007669"/>
    <property type="project" value="UniProtKB-KW"/>
</dbReference>
<name>A0A3D9IRR1_9BACL</name>
<dbReference type="OrthoDB" id="9792989at2"/>
<dbReference type="PANTHER" id="PTHR35276">
    <property type="entry name" value="S-ADENOSYL-L-METHIONINE-DEPENDENT METHYLTRANSFERASES SUPERFAMILY PROTEIN"/>
    <property type="match status" value="1"/>
</dbReference>
<dbReference type="Proteomes" id="UP000256869">
    <property type="component" value="Unassembled WGS sequence"/>
</dbReference>
<evidence type="ECO:0000313" key="2">
    <source>
        <dbReference type="Proteomes" id="UP000256869"/>
    </source>
</evidence>
<sequence>MGFMSVLSQAQQWVKERVRAGDAVVDATAGNGADTLFLARAAGPGGIAFAFDIQAEALDNTRSRLRKAEESEADRLAPTTFIHAGHETMCEAIPSESHGTIAAVMFNLGYLPGASSAVITRTATTVAALDSALRVLRSDGIVTVVVYPGHEGGQEEADAVLAWATRLPSNVAQAVVYDFPQKKKAPYLIAVNKR</sequence>
<gene>
    <name evidence="1" type="ORF">DFP95_10325</name>
</gene>
<protein>
    <submittedName>
        <fullName evidence="1">Putative rRNA methylase</fullName>
    </submittedName>
</protein>
<accession>A0A3D9IRR1</accession>
<dbReference type="PANTHER" id="PTHR35276:SF1">
    <property type="entry name" value="TRNA (MNM(5)S(2)U34)-METHYLTRANSFERASE, CHLOROPLASTIC"/>
    <property type="match status" value="1"/>
</dbReference>
<keyword evidence="1" id="KW-0808">Transferase</keyword>
<evidence type="ECO:0000313" key="1">
    <source>
        <dbReference type="EMBL" id="RED63786.1"/>
    </source>
</evidence>
<dbReference type="InterPro" id="IPR010719">
    <property type="entry name" value="MnmM_MeTrfase"/>
</dbReference>
<dbReference type="SUPFAM" id="SSF53335">
    <property type="entry name" value="S-adenosyl-L-methionine-dependent methyltransferases"/>
    <property type="match status" value="1"/>
</dbReference>
<dbReference type="Gene3D" id="3.40.50.150">
    <property type="entry name" value="Vaccinia Virus protein VP39"/>
    <property type="match status" value="1"/>
</dbReference>
<dbReference type="GO" id="GO:0032259">
    <property type="term" value="P:methylation"/>
    <property type="evidence" value="ECO:0007669"/>
    <property type="project" value="UniProtKB-KW"/>
</dbReference>
<dbReference type="RefSeq" id="WP_115991905.1">
    <property type="nucleotide sequence ID" value="NZ_QRDY01000003.1"/>
</dbReference>
<comment type="caution">
    <text evidence="1">The sequence shown here is derived from an EMBL/GenBank/DDBJ whole genome shotgun (WGS) entry which is preliminary data.</text>
</comment>
<dbReference type="EMBL" id="QRDY01000003">
    <property type="protein sequence ID" value="RED63786.1"/>
    <property type="molecule type" value="Genomic_DNA"/>
</dbReference>
<proteinExistence type="predicted"/>
<dbReference type="Pfam" id="PF06962">
    <property type="entry name" value="rRNA_methylase"/>
    <property type="match status" value="1"/>
</dbReference>
<dbReference type="AlphaFoldDB" id="A0A3D9IRR1"/>
<keyword evidence="2" id="KW-1185">Reference proteome</keyword>
<reference evidence="1 2" key="1">
    <citation type="submission" date="2018-07" db="EMBL/GenBank/DDBJ databases">
        <title>Genomic Encyclopedia of Type Strains, Phase III (KMG-III): the genomes of soil and plant-associated and newly described type strains.</title>
        <authorList>
            <person name="Whitman W."/>
        </authorList>
    </citation>
    <scope>NUCLEOTIDE SEQUENCE [LARGE SCALE GENOMIC DNA]</scope>
    <source>
        <strain evidence="1 2">CECT 8236</strain>
    </source>
</reference>
<organism evidence="1 2">
    <name type="scientific">Cohnella lupini</name>
    <dbReference type="NCBI Taxonomy" id="1294267"/>
    <lineage>
        <taxon>Bacteria</taxon>
        <taxon>Bacillati</taxon>
        <taxon>Bacillota</taxon>
        <taxon>Bacilli</taxon>
        <taxon>Bacillales</taxon>
        <taxon>Paenibacillaceae</taxon>
        <taxon>Cohnella</taxon>
    </lineage>
</organism>